<keyword evidence="1" id="KW-0812">Transmembrane</keyword>
<protein>
    <submittedName>
        <fullName evidence="3">Tim44/TimA family putative adaptor protein</fullName>
    </submittedName>
</protein>
<evidence type="ECO:0000256" key="1">
    <source>
        <dbReference type="SAM" id="Phobius"/>
    </source>
</evidence>
<gene>
    <name evidence="3" type="ORF">F3168_13665</name>
</gene>
<name>A0A7C9KJG5_9SPHN</name>
<dbReference type="PANTHER" id="PTHR41542:SF1">
    <property type="entry name" value="BLL5807 PROTEIN"/>
    <property type="match status" value="1"/>
</dbReference>
<dbReference type="EMBL" id="WIOL01000006">
    <property type="protein sequence ID" value="MQT18300.1"/>
    <property type="molecule type" value="Genomic_DNA"/>
</dbReference>
<accession>A0A7C9KJG5</accession>
<keyword evidence="4" id="KW-1185">Reference proteome</keyword>
<organism evidence="3 4">
    <name type="scientific">Sandarakinorhabdus fusca</name>
    <dbReference type="NCBI Taxonomy" id="1439888"/>
    <lineage>
        <taxon>Bacteria</taxon>
        <taxon>Pseudomonadati</taxon>
        <taxon>Pseudomonadota</taxon>
        <taxon>Alphaproteobacteria</taxon>
        <taxon>Sphingomonadales</taxon>
        <taxon>Sphingosinicellaceae</taxon>
        <taxon>Sandarakinorhabdus</taxon>
    </lineage>
</organism>
<comment type="caution">
    <text evidence="3">The sequence shown here is derived from an EMBL/GenBank/DDBJ whole genome shotgun (WGS) entry which is preliminary data.</text>
</comment>
<evidence type="ECO:0000259" key="2">
    <source>
        <dbReference type="SMART" id="SM00978"/>
    </source>
</evidence>
<keyword evidence="1" id="KW-1133">Transmembrane helix</keyword>
<dbReference type="SMART" id="SM00978">
    <property type="entry name" value="Tim44"/>
    <property type="match status" value="1"/>
</dbReference>
<dbReference type="AlphaFoldDB" id="A0A7C9KJG5"/>
<dbReference type="InterPro" id="IPR007379">
    <property type="entry name" value="Tim44-like_dom"/>
</dbReference>
<dbReference type="PANTHER" id="PTHR41542">
    <property type="entry name" value="BLL5807 PROTEIN"/>
    <property type="match status" value="1"/>
</dbReference>
<evidence type="ECO:0000313" key="3">
    <source>
        <dbReference type="EMBL" id="MQT18300.1"/>
    </source>
</evidence>
<dbReference type="SUPFAM" id="SSF54427">
    <property type="entry name" value="NTF2-like"/>
    <property type="match status" value="1"/>
</dbReference>
<dbReference type="Proteomes" id="UP000481327">
    <property type="component" value="Unassembled WGS sequence"/>
</dbReference>
<feature type="transmembrane region" description="Helical" evidence="1">
    <location>
        <begin position="18"/>
        <end position="37"/>
    </location>
</feature>
<feature type="domain" description="Tim44-like" evidence="2">
    <location>
        <begin position="85"/>
        <end position="216"/>
    </location>
</feature>
<dbReference type="Gene3D" id="3.10.450.240">
    <property type="match status" value="1"/>
</dbReference>
<reference evidence="3 4" key="1">
    <citation type="submission" date="2019-09" db="EMBL/GenBank/DDBJ databases">
        <title>Polymorphobacter sp. isolated from a lake in China.</title>
        <authorList>
            <person name="Liu Z."/>
        </authorList>
    </citation>
    <scope>NUCLEOTIDE SEQUENCE [LARGE SCALE GENOMIC DNA]</scope>
    <source>
        <strain evidence="3 4">D40P</strain>
    </source>
</reference>
<dbReference type="Pfam" id="PF04280">
    <property type="entry name" value="Tim44"/>
    <property type="match status" value="1"/>
</dbReference>
<dbReference type="InterPro" id="IPR032710">
    <property type="entry name" value="NTF2-like_dom_sf"/>
</dbReference>
<dbReference type="NCBIfam" id="NF033779">
    <property type="entry name" value="Tim44_TimA_adap"/>
    <property type="match status" value="1"/>
</dbReference>
<proteinExistence type="predicted"/>
<keyword evidence="1" id="KW-0472">Membrane</keyword>
<dbReference type="OrthoDB" id="9798618at2"/>
<evidence type="ECO:0000313" key="4">
    <source>
        <dbReference type="Proteomes" id="UP000481327"/>
    </source>
</evidence>
<sequence length="226" mass="23801">MPASARNRTKPMSDGSSWIEIVLLAMLAAFIGLRLVSVLGKRTGHERAVGDAFRPGAPEITAPSQRPAAKLRGVVAVPTGTDGTLAPKLQAIVDADPEFNPERFVAGARSAYGMILSAFWASDSRALEGLVSDEIADNFGAAIGERDGARLANSLDSIESAAIVNAEMIGQMAEVTVRFNARVTIAGTPTNTVDVWTFSRHIGSRDPAWLLIATDDDTPGDGNLDA</sequence>